<dbReference type="Proteomes" id="UP000478052">
    <property type="component" value="Unassembled WGS sequence"/>
</dbReference>
<name>A0A6G0YBG6_APHCR</name>
<keyword evidence="2" id="KW-1185">Reference proteome</keyword>
<evidence type="ECO:0000313" key="1">
    <source>
        <dbReference type="EMBL" id="KAF0752549.1"/>
    </source>
</evidence>
<dbReference type="AlphaFoldDB" id="A0A6G0YBG6"/>
<proteinExistence type="predicted"/>
<reference evidence="1 2" key="1">
    <citation type="submission" date="2019-08" db="EMBL/GenBank/DDBJ databases">
        <title>Whole genome of Aphis craccivora.</title>
        <authorList>
            <person name="Voronova N.V."/>
            <person name="Shulinski R.S."/>
            <person name="Bandarenka Y.V."/>
            <person name="Zhorov D.G."/>
            <person name="Warner D."/>
        </authorList>
    </citation>
    <scope>NUCLEOTIDE SEQUENCE [LARGE SCALE GENOMIC DNA]</scope>
    <source>
        <strain evidence="1">180601</strain>
        <tissue evidence="1">Whole Body</tissue>
    </source>
</reference>
<evidence type="ECO:0000313" key="2">
    <source>
        <dbReference type="Proteomes" id="UP000478052"/>
    </source>
</evidence>
<dbReference type="EMBL" id="VUJU01005014">
    <property type="protein sequence ID" value="KAF0752549.1"/>
    <property type="molecule type" value="Genomic_DNA"/>
</dbReference>
<sequence length="259" mass="30764">MELSPKNTISNLNYTPLKKKQKFYIFLFKIHDITKHFNIRHDHCYSQNELLYILYVSPLNNTTIFQSILKAIKMINIPSNWFFDIELHGYLNKTFVGFYKLGQLGDCKKAFLRNIEKQFVLTEDLNLFIYVNNKQITAEDIGLSSLYCIKCVEDLENIIGCDNFNITSDIKSKLGPQIIEFKYQTIYSHFLYYIKKTCSKHAASHDVFENTYNEFFRMNIGLKFPCLVHQTEILTNIFSFYIKMRMRHTYYLPTTCFKI</sequence>
<protein>
    <submittedName>
        <fullName evidence="1">Uncharacterized protein</fullName>
    </submittedName>
</protein>
<accession>A0A6G0YBG6</accession>
<organism evidence="1 2">
    <name type="scientific">Aphis craccivora</name>
    <name type="common">Cowpea aphid</name>
    <dbReference type="NCBI Taxonomy" id="307492"/>
    <lineage>
        <taxon>Eukaryota</taxon>
        <taxon>Metazoa</taxon>
        <taxon>Ecdysozoa</taxon>
        <taxon>Arthropoda</taxon>
        <taxon>Hexapoda</taxon>
        <taxon>Insecta</taxon>
        <taxon>Pterygota</taxon>
        <taxon>Neoptera</taxon>
        <taxon>Paraneoptera</taxon>
        <taxon>Hemiptera</taxon>
        <taxon>Sternorrhyncha</taxon>
        <taxon>Aphidomorpha</taxon>
        <taxon>Aphidoidea</taxon>
        <taxon>Aphididae</taxon>
        <taxon>Aphidini</taxon>
        <taxon>Aphis</taxon>
        <taxon>Aphis</taxon>
    </lineage>
</organism>
<comment type="caution">
    <text evidence="1">The sequence shown here is derived from an EMBL/GenBank/DDBJ whole genome shotgun (WGS) entry which is preliminary data.</text>
</comment>
<gene>
    <name evidence="1" type="ORF">FWK35_00018715</name>
</gene>